<dbReference type="AlphaFoldDB" id="A0A381WFA2"/>
<gene>
    <name evidence="2" type="ORF">METZ01_LOCUS104008</name>
</gene>
<evidence type="ECO:0000259" key="1">
    <source>
        <dbReference type="Pfam" id="PF19313"/>
    </source>
</evidence>
<protein>
    <recommendedName>
        <fullName evidence="1">DUF5916 domain-containing protein</fullName>
    </recommendedName>
</protein>
<feature type="domain" description="DUF5916" evidence="1">
    <location>
        <begin position="250"/>
        <end position="358"/>
    </location>
</feature>
<reference evidence="2" key="1">
    <citation type="submission" date="2018-05" db="EMBL/GenBank/DDBJ databases">
        <authorList>
            <person name="Lanie J.A."/>
            <person name="Ng W.-L."/>
            <person name="Kazmierczak K.M."/>
            <person name="Andrzejewski T.M."/>
            <person name="Davidsen T.M."/>
            <person name="Wayne K.J."/>
            <person name="Tettelin H."/>
            <person name="Glass J.I."/>
            <person name="Rusch D."/>
            <person name="Podicherti R."/>
            <person name="Tsui H.-C.T."/>
            <person name="Winkler M.E."/>
        </authorList>
    </citation>
    <scope>NUCLEOTIDE SEQUENCE</scope>
</reference>
<name>A0A381WFA2_9ZZZZ</name>
<dbReference type="CDD" id="cd09618">
    <property type="entry name" value="CBM9_like_2"/>
    <property type="match status" value="1"/>
</dbReference>
<dbReference type="Pfam" id="PF19313">
    <property type="entry name" value="DUF5916"/>
    <property type="match status" value="1"/>
</dbReference>
<organism evidence="2">
    <name type="scientific">marine metagenome</name>
    <dbReference type="NCBI Taxonomy" id="408172"/>
    <lineage>
        <taxon>unclassified sequences</taxon>
        <taxon>metagenomes</taxon>
        <taxon>ecological metagenomes</taxon>
    </lineage>
</organism>
<evidence type="ECO:0000313" key="2">
    <source>
        <dbReference type="EMBL" id="SVA51154.1"/>
    </source>
</evidence>
<dbReference type="SUPFAM" id="SSF49344">
    <property type="entry name" value="CBD9-like"/>
    <property type="match status" value="1"/>
</dbReference>
<dbReference type="Gene3D" id="2.60.40.1190">
    <property type="match status" value="1"/>
</dbReference>
<proteinExistence type="predicted"/>
<accession>A0A381WFA2</accession>
<dbReference type="InterPro" id="IPR045670">
    <property type="entry name" value="DUF5916"/>
</dbReference>
<dbReference type="EMBL" id="UINC01011615">
    <property type="protein sequence ID" value="SVA51154.1"/>
    <property type="molecule type" value="Genomic_DNA"/>
</dbReference>
<sequence length="736" mass="82598">MKSRIQWLGVLVTLTWSFASNPDYVTTAGVVNIEPVIDGRVINDPAWESLPGINTFTQKSPDEGEAVTERTVVKVMYSTNILYIAAVCYDANPEKIVITDTRRDAPLNNTDSFMFILDTFQDQQNGYVFGTNAGGIEYDAQVSKGGEGMSISIRRQSVGTGDAFNINWDAQWEVKTNKGDFGWSAEFAIPFKTLRYATGNEQDWGINFQRVIAHKQEQVFWAPIPRQYSLNRLMNAGTITGIKVPNARTLKIMPYGLGSKNDVVSETKSSSTASDFGLDVKFGVTSSLILDLTYNTDFAQVEADEQQINLDRFSLFFPEKRGFFLENAGLFSVGENTFSGPDIEMFFSRRIGIGPNGEPLPILGGGRLTGTAGGFRIGALNIQTKTVNNVTNGDNYSVFRIKKELPNRTSYGVMMTNRTGLGADGNSNGSYAIDGSLGIGEAIQLIGFGANTDPDPNIQGDTGTYAYLLEANRNTKTLTTQLRYTEVGENFNPELGYIKRRGYRKVLFRILNRTRPKDTYGLLEIRPHITYWGYWKLDGFLETARLHVDNHWEFRNGYRIDTAINFLNEGVEDTFEIANGVMVPSGRYDHKEIHIRTNTNLTKPFNIIMVNKIGGFFGGNRQNADVTIGYRFGDRFTSAIISKYNDVHLPGGNFITHLINTRLTYAFSPKLYIQSLIQYNNQSDEWSMNWRLIWQQSAATGLYLVYNQTQDYDGIPMNSKTKSLVVKYSHLFDAFK</sequence>